<evidence type="ECO:0000259" key="7">
    <source>
        <dbReference type="PROSITE" id="PS51737"/>
    </source>
</evidence>
<dbReference type="PROSITE" id="PS51737">
    <property type="entry name" value="RECOMBINASE_DNA_BIND"/>
    <property type="match status" value="1"/>
</dbReference>
<dbReference type="GO" id="GO:0000150">
    <property type="term" value="F:DNA strand exchange activity"/>
    <property type="evidence" value="ECO:0007669"/>
    <property type="project" value="InterPro"/>
</dbReference>
<feature type="active site" description="O-(5'-phospho-DNA)-serine intermediate" evidence="4">
    <location>
        <position position="11"/>
    </location>
</feature>
<evidence type="ECO:0000256" key="5">
    <source>
        <dbReference type="SAM" id="Coils"/>
    </source>
</evidence>
<dbReference type="Proteomes" id="UP000579281">
    <property type="component" value="Unassembled WGS sequence"/>
</dbReference>
<dbReference type="InterPro" id="IPR006119">
    <property type="entry name" value="Resolv_N"/>
</dbReference>
<evidence type="ECO:0000256" key="3">
    <source>
        <dbReference type="ARBA" id="ARBA00023172"/>
    </source>
</evidence>
<dbReference type="RefSeq" id="WP_184312188.1">
    <property type="nucleotide sequence ID" value="NZ_JACHEN010000027.1"/>
</dbReference>
<gene>
    <name evidence="8" type="ORF">HNQ80_003815</name>
</gene>
<keyword evidence="5" id="KW-0175">Coiled coil</keyword>
<evidence type="ECO:0000256" key="4">
    <source>
        <dbReference type="PROSITE-ProRule" id="PRU10137"/>
    </source>
</evidence>
<dbReference type="Pfam" id="PF13408">
    <property type="entry name" value="Zn_ribbon_recom"/>
    <property type="match status" value="1"/>
</dbReference>
<dbReference type="CDD" id="cd00338">
    <property type="entry name" value="Ser_Recombinase"/>
    <property type="match status" value="1"/>
</dbReference>
<keyword evidence="2" id="KW-0238">DNA-binding</keyword>
<evidence type="ECO:0000259" key="6">
    <source>
        <dbReference type="PROSITE" id="PS51736"/>
    </source>
</evidence>
<dbReference type="PROSITE" id="PS00397">
    <property type="entry name" value="RECOMBINASES_1"/>
    <property type="match status" value="1"/>
</dbReference>
<keyword evidence="1" id="KW-0229">DNA integration</keyword>
<evidence type="ECO:0000313" key="9">
    <source>
        <dbReference type="Proteomes" id="UP000579281"/>
    </source>
</evidence>
<dbReference type="InterPro" id="IPR006118">
    <property type="entry name" value="Recombinase_CS"/>
</dbReference>
<dbReference type="InterPro" id="IPR025827">
    <property type="entry name" value="Zn_ribbon_recom_dom"/>
</dbReference>
<dbReference type="Gene3D" id="3.40.50.1390">
    <property type="entry name" value="Resolvase, N-terminal catalytic domain"/>
    <property type="match status" value="1"/>
</dbReference>
<dbReference type="Pfam" id="PF07508">
    <property type="entry name" value="Recombinase"/>
    <property type="match status" value="1"/>
</dbReference>
<dbReference type="PROSITE" id="PS51736">
    <property type="entry name" value="RECOMBINASES_3"/>
    <property type="match status" value="1"/>
</dbReference>
<dbReference type="PANTHER" id="PTHR30461:SF23">
    <property type="entry name" value="DNA RECOMBINASE-RELATED"/>
    <property type="match status" value="1"/>
</dbReference>
<dbReference type="Pfam" id="PF00239">
    <property type="entry name" value="Resolvase"/>
    <property type="match status" value="1"/>
</dbReference>
<keyword evidence="3" id="KW-0233">DNA recombination</keyword>
<dbReference type="SUPFAM" id="SSF53041">
    <property type="entry name" value="Resolvase-like"/>
    <property type="match status" value="1"/>
</dbReference>
<dbReference type="PANTHER" id="PTHR30461">
    <property type="entry name" value="DNA-INVERTASE FROM LAMBDOID PROPHAGE"/>
    <property type="match status" value="1"/>
</dbReference>
<feature type="domain" description="Recombinase" evidence="7">
    <location>
        <begin position="160"/>
        <end position="279"/>
    </location>
</feature>
<accession>A0A841L3H8</accession>
<feature type="domain" description="Resolvase/invertase-type recombinase catalytic" evidence="6">
    <location>
        <begin position="3"/>
        <end position="153"/>
    </location>
</feature>
<dbReference type="GO" id="GO:0015074">
    <property type="term" value="P:DNA integration"/>
    <property type="evidence" value="ECO:0007669"/>
    <property type="project" value="UniProtKB-KW"/>
</dbReference>
<dbReference type="InterPro" id="IPR036162">
    <property type="entry name" value="Resolvase-like_N_sf"/>
</dbReference>
<dbReference type="GO" id="GO:0003677">
    <property type="term" value="F:DNA binding"/>
    <property type="evidence" value="ECO:0007669"/>
    <property type="project" value="UniProtKB-KW"/>
</dbReference>
<dbReference type="InterPro" id="IPR050639">
    <property type="entry name" value="SSR_resolvase"/>
</dbReference>
<dbReference type="InterPro" id="IPR011109">
    <property type="entry name" value="DNA_bind_recombinase_dom"/>
</dbReference>
<evidence type="ECO:0000256" key="2">
    <source>
        <dbReference type="ARBA" id="ARBA00023125"/>
    </source>
</evidence>
<proteinExistence type="predicted"/>
<comment type="caution">
    <text evidence="8">The sequence shown here is derived from an EMBL/GenBank/DDBJ whole genome shotgun (WGS) entry which is preliminary data.</text>
</comment>
<sequence length="481" mass="55503">MQTAALYIRVSTDEQTEYSPVAQKKALLEYAKKNRILVPSEYIFIDEGISGRKAEKRPAFMEMIKLAKRKPKPFDMILVHKFDRFSRSREDSVVYKSLLRKDCGIKVISITEQIEDDKFSIILESMLEAMAEYYSLNLSDEVKKGMTEKAKRGGLQTGAPYGYEVIEKGKLSVVESEAKIVQYMFDQFLKHNESFYRIAKKINEMGASTKRGKSFDNRGVEYILRNPVYIGKLRWTPTGSMKRDFDNENTLVIDADHEPIISLDTFESVQEKILSRARFQKPKQRPLDECKHWLSGLVRCSNCDSTLVYTTTKAPTFQCRGYAGGRCDISHSITVKKIEHAILNGLLEFMESVEMKNYNIRTNRNADLEIESLKKQLDKISTKLERAKQAFLSAVDTIEEYKATKELLQNEEFQIKARIDELVSSQNERNVDEHKAKVNLVYNVLISEDVPMIEKQKSIRTIISEIVYNKSNDDLEIEYCL</sequence>
<dbReference type="InterPro" id="IPR038109">
    <property type="entry name" value="DNA_bind_recomb_sf"/>
</dbReference>
<organism evidence="8 9">
    <name type="scientific">Anaerosolibacter carboniphilus</name>
    <dbReference type="NCBI Taxonomy" id="1417629"/>
    <lineage>
        <taxon>Bacteria</taxon>
        <taxon>Bacillati</taxon>
        <taxon>Bacillota</taxon>
        <taxon>Clostridia</taxon>
        <taxon>Peptostreptococcales</taxon>
        <taxon>Thermotaleaceae</taxon>
        <taxon>Anaerosolibacter</taxon>
    </lineage>
</organism>
<evidence type="ECO:0000256" key="1">
    <source>
        <dbReference type="ARBA" id="ARBA00022908"/>
    </source>
</evidence>
<protein>
    <submittedName>
        <fullName evidence="8">DNA invertase Pin-like site-specific DNA recombinase</fullName>
    </submittedName>
</protein>
<dbReference type="AlphaFoldDB" id="A0A841L3H8"/>
<dbReference type="Gene3D" id="3.90.1750.20">
    <property type="entry name" value="Putative Large Serine Recombinase, Chain B, Domain 2"/>
    <property type="match status" value="1"/>
</dbReference>
<dbReference type="SMART" id="SM00857">
    <property type="entry name" value="Resolvase"/>
    <property type="match status" value="1"/>
</dbReference>
<keyword evidence="9" id="KW-1185">Reference proteome</keyword>
<feature type="coiled-coil region" evidence="5">
    <location>
        <begin position="363"/>
        <end position="390"/>
    </location>
</feature>
<name>A0A841L3H8_9FIRM</name>
<evidence type="ECO:0000313" key="8">
    <source>
        <dbReference type="EMBL" id="MBB6217692.1"/>
    </source>
</evidence>
<dbReference type="EMBL" id="JACHEN010000027">
    <property type="protein sequence ID" value="MBB6217692.1"/>
    <property type="molecule type" value="Genomic_DNA"/>
</dbReference>
<reference evidence="8 9" key="1">
    <citation type="submission" date="2020-08" db="EMBL/GenBank/DDBJ databases">
        <title>Genomic Encyclopedia of Type Strains, Phase IV (KMG-IV): sequencing the most valuable type-strain genomes for metagenomic binning, comparative biology and taxonomic classification.</title>
        <authorList>
            <person name="Goeker M."/>
        </authorList>
    </citation>
    <scope>NUCLEOTIDE SEQUENCE [LARGE SCALE GENOMIC DNA]</scope>
    <source>
        <strain evidence="8 9">DSM 103526</strain>
    </source>
</reference>